<evidence type="ECO:0000313" key="2">
    <source>
        <dbReference type="Proteomes" id="UP000499080"/>
    </source>
</evidence>
<name>A0A4Y2SWC2_ARAVE</name>
<reference evidence="1 2" key="1">
    <citation type="journal article" date="2019" name="Sci. Rep.">
        <title>Orb-weaving spider Araneus ventricosus genome elucidates the spidroin gene catalogue.</title>
        <authorList>
            <person name="Kono N."/>
            <person name="Nakamura H."/>
            <person name="Ohtoshi R."/>
            <person name="Moran D.A.P."/>
            <person name="Shinohara A."/>
            <person name="Yoshida Y."/>
            <person name="Fujiwara M."/>
            <person name="Mori M."/>
            <person name="Tomita M."/>
            <person name="Arakawa K."/>
        </authorList>
    </citation>
    <scope>NUCLEOTIDE SEQUENCE [LARGE SCALE GENOMIC DNA]</scope>
</reference>
<protein>
    <submittedName>
        <fullName evidence="1">Uncharacterized protein</fullName>
    </submittedName>
</protein>
<gene>
    <name evidence="1" type="ORF">AVEN_106178_1</name>
</gene>
<keyword evidence="2" id="KW-1185">Reference proteome</keyword>
<organism evidence="1 2">
    <name type="scientific">Araneus ventricosus</name>
    <name type="common">Orbweaver spider</name>
    <name type="synonym">Epeira ventricosa</name>
    <dbReference type="NCBI Taxonomy" id="182803"/>
    <lineage>
        <taxon>Eukaryota</taxon>
        <taxon>Metazoa</taxon>
        <taxon>Ecdysozoa</taxon>
        <taxon>Arthropoda</taxon>
        <taxon>Chelicerata</taxon>
        <taxon>Arachnida</taxon>
        <taxon>Araneae</taxon>
        <taxon>Araneomorphae</taxon>
        <taxon>Entelegynae</taxon>
        <taxon>Araneoidea</taxon>
        <taxon>Araneidae</taxon>
        <taxon>Araneus</taxon>
    </lineage>
</organism>
<dbReference type="AlphaFoldDB" id="A0A4Y2SWC2"/>
<dbReference type="EMBL" id="BGPR01024433">
    <property type="protein sequence ID" value="GBN92537.1"/>
    <property type="molecule type" value="Genomic_DNA"/>
</dbReference>
<comment type="caution">
    <text evidence="1">The sequence shown here is derived from an EMBL/GenBank/DDBJ whole genome shotgun (WGS) entry which is preliminary data.</text>
</comment>
<sequence>MRLIDLSITTNRTHRQIRLAVYLVNRITQAELIVRMRLNRFYIDHYKTGLIIDSINRSTCYVSQQAELIVDRLIDSYIDHYKTELIADSINRSLSVSQQAELI</sequence>
<accession>A0A4Y2SWC2</accession>
<dbReference type="Proteomes" id="UP000499080">
    <property type="component" value="Unassembled WGS sequence"/>
</dbReference>
<proteinExistence type="predicted"/>
<evidence type="ECO:0000313" key="1">
    <source>
        <dbReference type="EMBL" id="GBN92537.1"/>
    </source>
</evidence>